<dbReference type="Proteomes" id="UP000247233">
    <property type="component" value="Unassembled WGS sequence"/>
</dbReference>
<organism evidence="2 3">
    <name type="scientific">Aspergillus heteromorphus CBS 117.55</name>
    <dbReference type="NCBI Taxonomy" id="1448321"/>
    <lineage>
        <taxon>Eukaryota</taxon>
        <taxon>Fungi</taxon>
        <taxon>Dikarya</taxon>
        <taxon>Ascomycota</taxon>
        <taxon>Pezizomycotina</taxon>
        <taxon>Eurotiomycetes</taxon>
        <taxon>Eurotiomycetidae</taxon>
        <taxon>Eurotiales</taxon>
        <taxon>Aspergillaceae</taxon>
        <taxon>Aspergillus</taxon>
        <taxon>Aspergillus subgen. Circumdati</taxon>
    </lineage>
</organism>
<comment type="caution">
    <text evidence="2">The sequence shown here is derived from an EMBL/GenBank/DDBJ whole genome shotgun (WGS) entry which is preliminary data.</text>
</comment>
<reference evidence="2 3" key="1">
    <citation type="submission" date="2016-12" db="EMBL/GenBank/DDBJ databases">
        <title>The genomes of Aspergillus section Nigri reveals drivers in fungal speciation.</title>
        <authorList>
            <consortium name="DOE Joint Genome Institute"/>
            <person name="Vesth T.C."/>
            <person name="Nybo J."/>
            <person name="Theobald S."/>
            <person name="Brandl J."/>
            <person name="Frisvad J.C."/>
            <person name="Nielsen K.F."/>
            <person name="Lyhne E.K."/>
            <person name="Kogle M.E."/>
            <person name="Kuo A."/>
            <person name="Riley R."/>
            <person name="Clum A."/>
            <person name="Nolan M."/>
            <person name="Lipzen A."/>
            <person name="Salamov A."/>
            <person name="Henrissat B."/>
            <person name="Wiebenga A."/>
            <person name="De Vries R.P."/>
            <person name="Grigoriev I.V."/>
            <person name="Mortensen U.H."/>
            <person name="Andersen M.R."/>
            <person name="Baker S.E."/>
        </authorList>
    </citation>
    <scope>NUCLEOTIDE SEQUENCE [LARGE SCALE GENOMIC DNA]</scope>
    <source>
        <strain evidence="2 3">CBS 117.55</strain>
    </source>
</reference>
<dbReference type="VEuPathDB" id="FungiDB:BO70DRAFT_360569"/>
<feature type="region of interest" description="Disordered" evidence="1">
    <location>
        <begin position="26"/>
        <end position="71"/>
    </location>
</feature>
<feature type="compositionally biased region" description="Basic and acidic residues" evidence="1">
    <location>
        <begin position="41"/>
        <end position="50"/>
    </location>
</feature>
<evidence type="ECO:0000313" key="3">
    <source>
        <dbReference type="Proteomes" id="UP000247233"/>
    </source>
</evidence>
<dbReference type="GeneID" id="37065049"/>
<dbReference type="RefSeq" id="XP_025401091.1">
    <property type="nucleotide sequence ID" value="XM_025542812.1"/>
</dbReference>
<evidence type="ECO:0000256" key="1">
    <source>
        <dbReference type="SAM" id="MobiDB-lite"/>
    </source>
</evidence>
<evidence type="ECO:0000313" key="2">
    <source>
        <dbReference type="EMBL" id="PWY86859.1"/>
    </source>
</evidence>
<dbReference type="EMBL" id="MSFL01000007">
    <property type="protein sequence ID" value="PWY86859.1"/>
    <property type="molecule type" value="Genomic_DNA"/>
</dbReference>
<protein>
    <submittedName>
        <fullName evidence="2">Uncharacterized protein</fullName>
    </submittedName>
</protein>
<gene>
    <name evidence="2" type="ORF">BO70DRAFT_360569</name>
</gene>
<dbReference type="AlphaFoldDB" id="A0A317WKN5"/>
<name>A0A317WKN5_9EURO</name>
<keyword evidence="3" id="KW-1185">Reference proteome</keyword>
<proteinExistence type="predicted"/>
<sequence length="71" mass="8028">MHTIIHHSSLVPIPIIEIPSPLAILHASSPARTEGEEEEEEKKKEADRSEPINPPPQPHQYDENISQEPVY</sequence>
<accession>A0A317WKN5</accession>